<evidence type="ECO:0000313" key="1">
    <source>
        <dbReference type="EMBL" id="ABJ05853.1"/>
    </source>
</evidence>
<dbReference type="HOGENOM" id="CLU_2603735_0_0_5"/>
<reference evidence="1" key="1">
    <citation type="submission" date="2006-09" db="EMBL/GenBank/DDBJ databases">
        <title>Complete sequence of Rhodopseudomonas palustris BisA53.</title>
        <authorList>
            <consortium name="US DOE Joint Genome Institute"/>
            <person name="Copeland A."/>
            <person name="Lucas S."/>
            <person name="Lapidus A."/>
            <person name="Barry K."/>
            <person name="Detter J.C."/>
            <person name="Glavina del Rio T."/>
            <person name="Hammon N."/>
            <person name="Israni S."/>
            <person name="Dalin E."/>
            <person name="Tice H."/>
            <person name="Pitluck S."/>
            <person name="Chain P."/>
            <person name="Malfatti S."/>
            <person name="Shin M."/>
            <person name="Vergez L."/>
            <person name="Schmutz J."/>
            <person name="Larimer F."/>
            <person name="Land M."/>
            <person name="Hauser L."/>
            <person name="Pelletier D.A."/>
            <person name="Kyrpides N."/>
            <person name="Kim E."/>
            <person name="Harwood C.S."/>
            <person name="Oda Y."/>
            <person name="Richardson P."/>
        </authorList>
    </citation>
    <scope>NUCLEOTIDE SEQUENCE [LARGE SCALE GENOMIC DNA]</scope>
    <source>
        <strain evidence="1">BisA53</strain>
    </source>
</reference>
<dbReference type="EMBL" id="CP000463">
    <property type="protein sequence ID" value="ABJ05853.1"/>
    <property type="molecule type" value="Genomic_DNA"/>
</dbReference>
<organism evidence="1">
    <name type="scientific">Rhodopseudomonas palustris (strain BisA53)</name>
    <dbReference type="NCBI Taxonomy" id="316055"/>
    <lineage>
        <taxon>Bacteria</taxon>
        <taxon>Pseudomonadati</taxon>
        <taxon>Pseudomonadota</taxon>
        <taxon>Alphaproteobacteria</taxon>
        <taxon>Hyphomicrobiales</taxon>
        <taxon>Nitrobacteraceae</taxon>
        <taxon>Rhodopseudomonas</taxon>
    </lineage>
</organism>
<dbReference type="STRING" id="316055.RPE_1909"/>
<dbReference type="KEGG" id="rpe:RPE_1909"/>
<protein>
    <submittedName>
        <fullName evidence="1">Uncharacterized protein</fullName>
    </submittedName>
</protein>
<gene>
    <name evidence="1" type="ordered locus">RPE_1909</name>
</gene>
<name>Q07QD1_RHOP5</name>
<proteinExistence type="predicted"/>
<dbReference type="AlphaFoldDB" id="Q07QD1"/>
<accession>Q07QD1</accession>
<sequence>MTVGACGRTRSPIDLIATLGVERLPVDELIAKANIAHLRQLLNDAELTGFERERAVQRLAREEAKLFARSLRDLRAVRA</sequence>